<reference evidence="3 4" key="1">
    <citation type="submission" date="2016-05" db="EMBL/GenBank/DDBJ databases">
        <authorList>
            <person name="Naeem Raeece"/>
        </authorList>
    </citation>
    <scope>NUCLEOTIDE SEQUENCE [LARGE SCALE GENOMIC DNA]</scope>
</reference>
<accession>A0A1A9AIF7</accession>
<evidence type="ECO:0000313" key="3">
    <source>
        <dbReference type="Proteomes" id="UP000078550"/>
    </source>
</evidence>
<organism evidence="1 4">
    <name type="scientific">Plasmodium ovale wallikeri</name>
    <dbReference type="NCBI Taxonomy" id="864142"/>
    <lineage>
        <taxon>Eukaryota</taxon>
        <taxon>Sar</taxon>
        <taxon>Alveolata</taxon>
        <taxon>Apicomplexa</taxon>
        <taxon>Aconoidasida</taxon>
        <taxon>Haemosporida</taxon>
        <taxon>Plasmodiidae</taxon>
        <taxon>Plasmodium</taxon>
        <taxon>Plasmodium (Plasmodium)</taxon>
    </lineage>
</organism>
<evidence type="ECO:0000313" key="2">
    <source>
        <dbReference type="EMBL" id="SBT59260.1"/>
    </source>
</evidence>
<sequence length="338" mass="39832">MPCTYESKGKYEFFEHIDEYTNYESLSEQNGIRSRSDVNCFFKGYDNVNNNHMLRGMCEKFINLVDFLFNEDARVNSNEDHVIDYLNYWFNYNLNKIDDDNICKKEFFQVLWSQNRPNSNLRKLRSGIYDIEEKEFQRLNALYNFYDNFNKLNKKIKEKNPKLEECITYAKNCIKEYQKLNKSCTGDGANFCEILTNFKNKYEAIDLCKYTFEEKTRKKLPSLESDPDKSEEDCQIPVNVAEIPYTEDSDTEAKEIAEASGVDVQNTTIGVVATLGLSFMYFIFYKFTSFGPWMHSRIFQKGKMPENLDEEIDHLSHTFENEHINIGNTAYKISYNSV</sequence>
<dbReference type="EMBL" id="FLRE01003115">
    <property type="protein sequence ID" value="SBT59260.1"/>
    <property type="molecule type" value="Genomic_DNA"/>
</dbReference>
<evidence type="ECO:0000313" key="4">
    <source>
        <dbReference type="Proteomes" id="UP000078555"/>
    </source>
</evidence>
<gene>
    <name evidence="1" type="ORF">POVWA1_073370</name>
    <name evidence="2" type="ORF">POVWA2_094010</name>
</gene>
<protein>
    <submittedName>
        <fullName evidence="1">PIR Superfamily Protein</fullName>
    </submittedName>
</protein>
<dbReference type="EMBL" id="FLRD01000946">
    <property type="protein sequence ID" value="SBT55944.1"/>
    <property type="molecule type" value="Genomic_DNA"/>
</dbReference>
<dbReference type="AlphaFoldDB" id="A0A1A9AIF7"/>
<dbReference type="Proteomes" id="UP000078550">
    <property type="component" value="Unassembled WGS sequence"/>
</dbReference>
<dbReference type="Proteomes" id="UP000078555">
    <property type="component" value="Unassembled WGS sequence"/>
</dbReference>
<dbReference type="InterPro" id="IPR008780">
    <property type="entry name" value="Plasmodium_Vir"/>
</dbReference>
<name>A0A1A9AIF7_PLAOA</name>
<evidence type="ECO:0000313" key="1">
    <source>
        <dbReference type="EMBL" id="SBT55944.1"/>
    </source>
</evidence>
<reference evidence="1" key="2">
    <citation type="submission" date="2016-05" db="EMBL/GenBank/DDBJ databases">
        <authorList>
            <person name="Lavstsen T."/>
            <person name="Jespersen J.S."/>
        </authorList>
    </citation>
    <scope>NUCLEOTIDE SEQUENCE [LARGE SCALE GENOMIC DNA]</scope>
</reference>
<dbReference type="Pfam" id="PF05795">
    <property type="entry name" value="Plasmodium_Vir"/>
    <property type="match status" value="1"/>
</dbReference>
<keyword evidence="4" id="KW-1185">Reference proteome</keyword>
<proteinExistence type="predicted"/>